<dbReference type="Proteomes" id="UP001470230">
    <property type="component" value="Unassembled WGS sequence"/>
</dbReference>
<comment type="caution">
    <text evidence="2">The sequence shown here is derived from an EMBL/GenBank/DDBJ whole genome shotgun (WGS) entry which is preliminary data.</text>
</comment>
<gene>
    <name evidence="2" type="ORF">M9Y10_030064</name>
</gene>
<evidence type="ECO:0000313" key="2">
    <source>
        <dbReference type="EMBL" id="KAK8892816.1"/>
    </source>
</evidence>
<organism evidence="2 3">
    <name type="scientific">Tritrichomonas musculus</name>
    <dbReference type="NCBI Taxonomy" id="1915356"/>
    <lineage>
        <taxon>Eukaryota</taxon>
        <taxon>Metamonada</taxon>
        <taxon>Parabasalia</taxon>
        <taxon>Tritrichomonadida</taxon>
        <taxon>Tritrichomonadidae</taxon>
        <taxon>Tritrichomonas</taxon>
    </lineage>
</organism>
<reference evidence="2 3" key="1">
    <citation type="submission" date="2024-04" db="EMBL/GenBank/DDBJ databases">
        <title>Tritrichomonas musculus Genome.</title>
        <authorList>
            <person name="Alves-Ferreira E."/>
            <person name="Grigg M."/>
            <person name="Lorenzi H."/>
            <person name="Galac M."/>
        </authorList>
    </citation>
    <scope>NUCLEOTIDE SEQUENCE [LARGE SCALE GENOMIC DNA]</scope>
    <source>
        <strain evidence="2 3">EAF2021</strain>
    </source>
</reference>
<proteinExistence type="predicted"/>
<feature type="region of interest" description="Disordered" evidence="1">
    <location>
        <begin position="85"/>
        <end position="116"/>
    </location>
</feature>
<accession>A0ABR2KPR6</accession>
<feature type="region of interest" description="Disordered" evidence="1">
    <location>
        <begin position="165"/>
        <end position="190"/>
    </location>
</feature>
<protein>
    <recommendedName>
        <fullName evidence="4">Ankyrin repeat protein</fullName>
    </recommendedName>
</protein>
<feature type="compositionally biased region" description="Polar residues" evidence="1">
    <location>
        <begin position="94"/>
        <end position="116"/>
    </location>
</feature>
<evidence type="ECO:0008006" key="4">
    <source>
        <dbReference type="Google" id="ProtNLM"/>
    </source>
</evidence>
<evidence type="ECO:0000313" key="3">
    <source>
        <dbReference type="Proteomes" id="UP001470230"/>
    </source>
</evidence>
<evidence type="ECO:0000256" key="1">
    <source>
        <dbReference type="SAM" id="MobiDB-lite"/>
    </source>
</evidence>
<keyword evidence="3" id="KW-1185">Reference proteome</keyword>
<dbReference type="EMBL" id="JAPFFF010000004">
    <property type="protein sequence ID" value="KAK8892816.1"/>
    <property type="molecule type" value="Genomic_DNA"/>
</dbReference>
<sequence>MKFYYLFDKAALYLAIEKENIEIVKLLLSKRPQCNLNEIEQVARNESKANQSINNSLGFGKLIAKSNENKDQTIGTALKSIPQINDQVEKKTSPKSMFSFQQSTTEPQTKNPMPTVKNPITSNNQFNVFNRASPIFVSNNVSNKSDQKLPTKNFKIYKESFSEKPCQHLSDTNKEKQSIPKNKDHSSHDDLGIQTTDLLMDISNSLSELRKAREIYESLIEDINLKQNSYQMQQFTYQYPFLSLQQQQQQQQQWCQMIQMNDAMQTQFSMNMMAQSQMDLNHSKKKRKRSGK</sequence>
<name>A0ABR2KPR6_9EUKA</name>